<dbReference type="AlphaFoldDB" id="A0A2H0PZY1"/>
<comment type="caution">
    <text evidence="8">The sequence shown here is derived from an EMBL/GenBank/DDBJ whole genome shotgun (WGS) entry which is preliminary data.</text>
</comment>
<dbReference type="SUPFAM" id="SSF82829">
    <property type="entry name" value="MesJ substrate recognition domain-like"/>
    <property type="match status" value="1"/>
</dbReference>
<protein>
    <recommendedName>
        <fullName evidence="6">tRNA(Ile)-lysidine synthase</fullName>
        <ecNumber evidence="6">6.3.4.19</ecNumber>
    </recommendedName>
    <alternativeName>
        <fullName evidence="6">tRNA(Ile)-2-lysyl-cytidine synthase</fullName>
    </alternativeName>
    <alternativeName>
        <fullName evidence="6">tRNA(Ile)-lysidine synthetase</fullName>
    </alternativeName>
</protein>
<evidence type="ECO:0000256" key="2">
    <source>
        <dbReference type="ARBA" id="ARBA00022694"/>
    </source>
</evidence>
<feature type="binding site" evidence="6">
    <location>
        <begin position="34"/>
        <end position="39"/>
    </location>
    <ligand>
        <name>ATP</name>
        <dbReference type="ChEBI" id="CHEBI:30616"/>
    </ligand>
</feature>
<dbReference type="InterPro" id="IPR012094">
    <property type="entry name" value="tRNA_Ile_lys_synt"/>
</dbReference>
<dbReference type="InterPro" id="IPR014729">
    <property type="entry name" value="Rossmann-like_a/b/a_fold"/>
</dbReference>
<dbReference type="GO" id="GO:0032267">
    <property type="term" value="F:tRNA(Ile)-lysidine synthase activity"/>
    <property type="evidence" value="ECO:0007669"/>
    <property type="project" value="UniProtKB-EC"/>
</dbReference>
<evidence type="ECO:0000259" key="7">
    <source>
        <dbReference type="Pfam" id="PF01171"/>
    </source>
</evidence>
<dbReference type="Pfam" id="PF01171">
    <property type="entry name" value="ATP_bind_3"/>
    <property type="match status" value="1"/>
</dbReference>
<keyword evidence="1 6" id="KW-0436">Ligase</keyword>
<accession>A0A2H0PZY1</accession>
<evidence type="ECO:0000313" key="9">
    <source>
        <dbReference type="Proteomes" id="UP000231154"/>
    </source>
</evidence>
<comment type="similarity">
    <text evidence="6">Belongs to the tRNA(Ile)-lysidine synthase family.</text>
</comment>
<dbReference type="PANTHER" id="PTHR43033:SF1">
    <property type="entry name" value="TRNA(ILE)-LYSIDINE SYNTHASE-RELATED"/>
    <property type="match status" value="1"/>
</dbReference>
<dbReference type="EMBL" id="PCXF01000055">
    <property type="protein sequence ID" value="PIR27254.1"/>
    <property type="molecule type" value="Genomic_DNA"/>
</dbReference>
<evidence type="ECO:0000256" key="6">
    <source>
        <dbReference type="HAMAP-Rule" id="MF_01161"/>
    </source>
</evidence>
<evidence type="ECO:0000256" key="3">
    <source>
        <dbReference type="ARBA" id="ARBA00022741"/>
    </source>
</evidence>
<organism evidence="8 9">
    <name type="scientific">Candidatus Berkelbacteria bacterium CG11_big_fil_rev_8_21_14_0_20_42_15</name>
    <dbReference type="NCBI Taxonomy" id="1974517"/>
    <lineage>
        <taxon>Bacteria</taxon>
        <taxon>Candidatus Berkelbacteria</taxon>
    </lineage>
</organism>
<dbReference type="SUPFAM" id="SSF52402">
    <property type="entry name" value="Adenine nucleotide alpha hydrolases-like"/>
    <property type="match status" value="1"/>
</dbReference>
<evidence type="ECO:0000313" key="8">
    <source>
        <dbReference type="EMBL" id="PIR27254.1"/>
    </source>
</evidence>
<evidence type="ECO:0000256" key="4">
    <source>
        <dbReference type="ARBA" id="ARBA00022840"/>
    </source>
</evidence>
<name>A0A2H0PZY1_9BACT</name>
<proteinExistence type="inferred from homology"/>
<dbReference type="InterPro" id="IPR012795">
    <property type="entry name" value="tRNA_Ile_lys_synt_N"/>
</dbReference>
<comment type="subcellular location">
    <subcellularLocation>
        <location evidence="6">Cytoplasm</location>
    </subcellularLocation>
</comment>
<dbReference type="EC" id="6.3.4.19" evidence="6"/>
<dbReference type="HAMAP" id="MF_01161">
    <property type="entry name" value="tRNA_Ile_lys_synt"/>
    <property type="match status" value="1"/>
</dbReference>
<dbReference type="GO" id="GO:0006400">
    <property type="term" value="P:tRNA modification"/>
    <property type="evidence" value="ECO:0007669"/>
    <property type="project" value="UniProtKB-UniRule"/>
</dbReference>
<gene>
    <name evidence="6 8" type="primary">tilS</name>
    <name evidence="8" type="ORF">COV40_01860</name>
</gene>
<dbReference type="GO" id="GO:0005524">
    <property type="term" value="F:ATP binding"/>
    <property type="evidence" value="ECO:0007669"/>
    <property type="project" value="UniProtKB-UniRule"/>
</dbReference>
<dbReference type="Gene3D" id="3.40.50.620">
    <property type="entry name" value="HUPs"/>
    <property type="match status" value="1"/>
</dbReference>
<reference evidence="8 9" key="1">
    <citation type="submission" date="2017-09" db="EMBL/GenBank/DDBJ databases">
        <title>Depth-based differentiation of microbial function through sediment-hosted aquifers and enrichment of novel symbionts in the deep terrestrial subsurface.</title>
        <authorList>
            <person name="Probst A.J."/>
            <person name="Ladd B."/>
            <person name="Jarett J.K."/>
            <person name="Geller-Mcgrath D.E."/>
            <person name="Sieber C.M."/>
            <person name="Emerson J.B."/>
            <person name="Anantharaman K."/>
            <person name="Thomas B.C."/>
            <person name="Malmstrom R."/>
            <person name="Stieglmeier M."/>
            <person name="Klingl A."/>
            <person name="Woyke T."/>
            <person name="Ryan C.M."/>
            <person name="Banfield J.F."/>
        </authorList>
    </citation>
    <scope>NUCLEOTIDE SEQUENCE [LARGE SCALE GENOMIC DNA]</scope>
    <source>
        <strain evidence="8">CG11_big_fil_rev_8_21_14_0_20_42_15</strain>
    </source>
</reference>
<comment type="domain">
    <text evidence="6">The N-terminal region contains the highly conserved SGGXDS motif, predicted to be a P-loop motif involved in ATP binding.</text>
</comment>
<dbReference type="GO" id="GO:0005737">
    <property type="term" value="C:cytoplasm"/>
    <property type="evidence" value="ECO:0007669"/>
    <property type="project" value="UniProtKB-SubCell"/>
</dbReference>
<comment type="function">
    <text evidence="6">Ligates lysine onto the cytidine present at position 34 of the AUA codon-specific tRNA(Ile) that contains the anticodon CAU, in an ATP-dependent manner. Cytidine is converted to lysidine, thus changing the amino acid specificity of the tRNA from methionine to isoleucine.</text>
</comment>
<dbReference type="CDD" id="cd01992">
    <property type="entry name" value="TilS_N"/>
    <property type="match status" value="1"/>
</dbReference>
<evidence type="ECO:0000256" key="1">
    <source>
        <dbReference type="ARBA" id="ARBA00022598"/>
    </source>
</evidence>
<evidence type="ECO:0000256" key="5">
    <source>
        <dbReference type="ARBA" id="ARBA00048539"/>
    </source>
</evidence>
<sequence>MAKISQKNLYSRFKKFALENKLLGKGDKVVVACSGGPDSVCLIHLLHSLAGELQLKLIVAHFNHKLRGREADADEMFVSNLAKNLGLKFVSSSPSKGEQIKNEEEARILRYKFLEKAREQRRADWIATAHNKNDVAETVLLNLTRGTGIRGLGGIPIRRDRVNRPLLFAEKSEIRGYLKENHLSFRFDKSNQSLDHSRNIMRHKIIPLLQKINPGALDTLARTAELSTLAADYISENAEMKIKEIGERKSNKIFLERKKFSTLSPLLQSEIVRIIASDADAGRDLSYKQIQEIIDLVKKNIGKKEKTIAGRLKFELKSGKLIVSRNKIKGRL</sequence>
<keyword evidence="2 6" id="KW-0819">tRNA processing</keyword>
<dbReference type="PANTHER" id="PTHR43033">
    <property type="entry name" value="TRNA(ILE)-LYSIDINE SYNTHASE-RELATED"/>
    <property type="match status" value="1"/>
</dbReference>
<keyword evidence="3 6" id="KW-0547">Nucleotide-binding</keyword>
<dbReference type="InterPro" id="IPR011063">
    <property type="entry name" value="TilS/TtcA_N"/>
</dbReference>
<keyword evidence="4 6" id="KW-0067">ATP-binding</keyword>
<keyword evidence="6" id="KW-0963">Cytoplasm</keyword>
<feature type="domain" description="tRNA(Ile)-lysidine/2-thiocytidine synthase N-terminal" evidence="7">
    <location>
        <begin position="28"/>
        <end position="204"/>
    </location>
</feature>
<dbReference type="Proteomes" id="UP000231154">
    <property type="component" value="Unassembled WGS sequence"/>
</dbReference>
<dbReference type="NCBIfam" id="TIGR02432">
    <property type="entry name" value="lysidine_TilS_N"/>
    <property type="match status" value="1"/>
</dbReference>
<comment type="catalytic activity">
    <reaction evidence="5 6">
        <text>cytidine(34) in tRNA(Ile2) + L-lysine + ATP = lysidine(34) in tRNA(Ile2) + AMP + diphosphate + H(+)</text>
        <dbReference type="Rhea" id="RHEA:43744"/>
        <dbReference type="Rhea" id="RHEA-COMP:10625"/>
        <dbReference type="Rhea" id="RHEA-COMP:10670"/>
        <dbReference type="ChEBI" id="CHEBI:15378"/>
        <dbReference type="ChEBI" id="CHEBI:30616"/>
        <dbReference type="ChEBI" id="CHEBI:32551"/>
        <dbReference type="ChEBI" id="CHEBI:33019"/>
        <dbReference type="ChEBI" id="CHEBI:82748"/>
        <dbReference type="ChEBI" id="CHEBI:83665"/>
        <dbReference type="ChEBI" id="CHEBI:456215"/>
        <dbReference type="EC" id="6.3.4.19"/>
    </reaction>
</comment>